<dbReference type="PROSITE" id="PS50109">
    <property type="entry name" value="HIS_KIN"/>
    <property type="match status" value="1"/>
</dbReference>
<dbReference type="InterPro" id="IPR005467">
    <property type="entry name" value="His_kinase_dom"/>
</dbReference>
<keyword evidence="3" id="KW-0808">Transferase</keyword>
<dbReference type="CDD" id="cd00082">
    <property type="entry name" value="HisKA"/>
    <property type="match status" value="1"/>
</dbReference>
<organism evidence="9 10">
    <name type="scientific">Terrabacter lapilli</name>
    <dbReference type="NCBI Taxonomy" id="436231"/>
    <lineage>
        <taxon>Bacteria</taxon>
        <taxon>Bacillati</taxon>
        <taxon>Actinomycetota</taxon>
        <taxon>Actinomycetes</taxon>
        <taxon>Micrococcales</taxon>
        <taxon>Intrasporangiaceae</taxon>
        <taxon>Terrabacter</taxon>
    </lineage>
</organism>
<name>A0ABN2S9Q5_9MICO</name>
<dbReference type="SUPFAM" id="SSF55874">
    <property type="entry name" value="ATPase domain of HSP90 chaperone/DNA topoisomerase II/histidine kinase"/>
    <property type="match status" value="1"/>
</dbReference>
<sequence>MRPRRAPFGAHAQMDVVQHMPPPRTGDPALRALCHDLIQPLATIRMLADPRIGDDDPRLAAIRHEVTWLTDLVESVLDGPAEDRHEPLDLMDVAAYALSCCAPSAAVTLEGSSDVRVVAPRVALVRALICLLDNAARAAGKDGCVTVCVRAGGSRAVVTVADDGPGLGNLVPQHSIGLVTVARVLRECGGRLELTDGAGGGAVATVELPLLAQGHAR</sequence>
<evidence type="ECO:0000256" key="1">
    <source>
        <dbReference type="ARBA" id="ARBA00000085"/>
    </source>
</evidence>
<gene>
    <name evidence="9" type="ORF">GCM10009817_24440</name>
</gene>
<dbReference type="Gene3D" id="3.30.565.10">
    <property type="entry name" value="Histidine kinase-like ATPase, C-terminal domain"/>
    <property type="match status" value="1"/>
</dbReference>
<dbReference type="Pfam" id="PF02518">
    <property type="entry name" value="HATPase_c"/>
    <property type="match status" value="1"/>
</dbReference>
<proteinExistence type="predicted"/>
<dbReference type="Proteomes" id="UP001500013">
    <property type="component" value="Unassembled WGS sequence"/>
</dbReference>
<protein>
    <recommendedName>
        <fullName evidence="2">histidine kinase</fullName>
        <ecNumber evidence="2">2.7.13.3</ecNumber>
    </recommendedName>
</protein>
<keyword evidence="10" id="KW-1185">Reference proteome</keyword>
<comment type="caution">
    <text evidence="9">The sequence shown here is derived from an EMBL/GenBank/DDBJ whole genome shotgun (WGS) entry which is preliminary data.</text>
</comment>
<dbReference type="EMBL" id="BAAAPU010000007">
    <property type="protein sequence ID" value="GAA1982284.1"/>
    <property type="molecule type" value="Genomic_DNA"/>
</dbReference>
<reference evidence="9 10" key="1">
    <citation type="journal article" date="2019" name="Int. J. Syst. Evol. Microbiol.">
        <title>The Global Catalogue of Microorganisms (GCM) 10K type strain sequencing project: providing services to taxonomists for standard genome sequencing and annotation.</title>
        <authorList>
            <consortium name="The Broad Institute Genomics Platform"/>
            <consortium name="The Broad Institute Genome Sequencing Center for Infectious Disease"/>
            <person name="Wu L."/>
            <person name="Ma J."/>
        </authorList>
    </citation>
    <scope>NUCLEOTIDE SEQUENCE [LARGE SCALE GENOMIC DNA]</scope>
    <source>
        <strain evidence="9 10">JCM 15628</strain>
    </source>
</reference>
<keyword evidence="4" id="KW-0547">Nucleotide-binding</keyword>
<evidence type="ECO:0000256" key="4">
    <source>
        <dbReference type="ARBA" id="ARBA00022741"/>
    </source>
</evidence>
<dbReference type="SMART" id="SM00387">
    <property type="entry name" value="HATPase_c"/>
    <property type="match status" value="1"/>
</dbReference>
<dbReference type="EC" id="2.7.13.3" evidence="2"/>
<feature type="region of interest" description="Disordered" evidence="7">
    <location>
        <begin position="1"/>
        <end position="24"/>
    </location>
</feature>
<evidence type="ECO:0000256" key="2">
    <source>
        <dbReference type="ARBA" id="ARBA00012438"/>
    </source>
</evidence>
<dbReference type="InterPro" id="IPR036890">
    <property type="entry name" value="HATPase_C_sf"/>
</dbReference>
<dbReference type="PANTHER" id="PTHR44936">
    <property type="entry name" value="SENSOR PROTEIN CREC"/>
    <property type="match status" value="1"/>
</dbReference>
<dbReference type="InterPro" id="IPR003661">
    <property type="entry name" value="HisK_dim/P_dom"/>
</dbReference>
<evidence type="ECO:0000256" key="3">
    <source>
        <dbReference type="ARBA" id="ARBA00022679"/>
    </source>
</evidence>
<accession>A0ABN2S9Q5</accession>
<keyword evidence="5" id="KW-0418">Kinase</keyword>
<dbReference type="CDD" id="cd00075">
    <property type="entry name" value="HATPase"/>
    <property type="match status" value="1"/>
</dbReference>
<evidence type="ECO:0000259" key="8">
    <source>
        <dbReference type="PROSITE" id="PS50109"/>
    </source>
</evidence>
<keyword evidence="6" id="KW-0067">ATP-binding</keyword>
<evidence type="ECO:0000256" key="5">
    <source>
        <dbReference type="ARBA" id="ARBA00022777"/>
    </source>
</evidence>
<dbReference type="InterPro" id="IPR003594">
    <property type="entry name" value="HATPase_dom"/>
</dbReference>
<evidence type="ECO:0000313" key="9">
    <source>
        <dbReference type="EMBL" id="GAA1982284.1"/>
    </source>
</evidence>
<evidence type="ECO:0000256" key="6">
    <source>
        <dbReference type="ARBA" id="ARBA00022840"/>
    </source>
</evidence>
<feature type="domain" description="Histidine kinase" evidence="8">
    <location>
        <begin position="32"/>
        <end position="212"/>
    </location>
</feature>
<evidence type="ECO:0000313" key="10">
    <source>
        <dbReference type="Proteomes" id="UP001500013"/>
    </source>
</evidence>
<evidence type="ECO:0000256" key="7">
    <source>
        <dbReference type="SAM" id="MobiDB-lite"/>
    </source>
</evidence>
<dbReference type="InterPro" id="IPR050980">
    <property type="entry name" value="2C_sensor_his_kinase"/>
</dbReference>
<comment type="catalytic activity">
    <reaction evidence="1">
        <text>ATP + protein L-histidine = ADP + protein N-phospho-L-histidine.</text>
        <dbReference type="EC" id="2.7.13.3"/>
    </reaction>
</comment>
<dbReference type="PANTHER" id="PTHR44936:SF10">
    <property type="entry name" value="SENSOR PROTEIN RSTB"/>
    <property type="match status" value="1"/>
</dbReference>